<keyword evidence="2" id="KW-1185">Reference proteome</keyword>
<dbReference type="PANTHER" id="PTHR31973">
    <property type="entry name" value="POLYPROTEIN, PUTATIVE-RELATED"/>
    <property type="match status" value="1"/>
</dbReference>
<protein>
    <submittedName>
        <fullName evidence="1">Uncharacterized protein</fullName>
    </submittedName>
</protein>
<dbReference type="PANTHER" id="PTHR31973:SF189">
    <property type="entry name" value="TRANSPOSASE, MUDR, PLANT, MULE TRANSPOSASE DOMAIN PROTEIN-RELATED"/>
    <property type="match status" value="1"/>
</dbReference>
<organism evidence="1 2">
    <name type="scientific">Datura stramonium</name>
    <name type="common">Jimsonweed</name>
    <name type="synonym">Common thornapple</name>
    <dbReference type="NCBI Taxonomy" id="4076"/>
    <lineage>
        <taxon>Eukaryota</taxon>
        <taxon>Viridiplantae</taxon>
        <taxon>Streptophyta</taxon>
        <taxon>Embryophyta</taxon>
        <taxon>Tracheophyta</taxon>
        <taxon>Spermatophyta</taxon>
        <taxon>Magnoliopsida</taxon>
        <taxon>eudicotyledons</taxon>
        <taxon>Gunneridae</taxon>
        <taxon>Pentapetalae</taxon>
        <taxon>asterids</taxon>
        <taxon>lamiids</taxon>
        <taxon>Solanales</taxon>
        <taxon>Solanaceae</taxon>
        <taxon>Solanoideae</taxon>
        <taxon>Datureae</taxon>
        <taxon>Datura</taxon>
    </lineage>
</organism>
<accession>A0ABS8RTW5</accession>
<name>A0ABS8RTW5_DATST</name>
<sequence>MIEELDIVFNYGSNWVISMKLVYNKKILYTCVSDNGLSDVEVDSHCDIEMLQCYNHEEMTVVTDRLEKFKKLVLGMTFGTIQEARQLESTVEKYFKLNVSRDKLKRAKIMALDKLEDSFKDDYNRLEAYGQELRQTNSGTDVGLLDAVANFLPEARHRFCVRHIEVN</sequence>
<evidence type="ECO:0000313" key="2">
    <source>
        <dbReference type="Proteomes" id="UP000823775"/>
    </source>
</evidence>
<proteinExistence type="predicted"/>
<dbReference type="Proteomes" id="UP000823775">
    <property type="component" value="Unassembled WGS sequence"/>
</dbReference>
<gene>
    <name evidence="1" type="ORF">HAX54_004511</name>
</gene>
<dbReference type="EMBL" id="JACEIK010000121">
    <property type="protein sequence ID" value="MCD7450214.1"/>
    <property type="molecule type" value="Genomic_DNA"/>
</dbReference>
<comment type="caution">
    <text evidence="1">The sequence shown here is derived from an EMBL/GenBank/DDBJ whole genome shotgun (WGS) entry which is preliminary data.</text>
</comment>
<evidence type="ECO:0000313" key="1">
    <source>
        <dbReference type="EMBL" id="MCD7450214.1"/>
    </source>
</evidence>
<reference evidence="1 2" key="1">
    <citation type="journal article" date="2021" name="BMC Genomics">
        <title>Datura genome reveals duplications of psychoactive alkaloid biosynthetic genes and high mutation rate following tissue culture.</title>
        <authorList>
            <person name="Rajewski A."/>
            <person name="Carter-House D."/>
            <person name="Stajich J."/>
            <person name="Litt A."/>
        </authorList>
    </citation>
    <scope>NUCLEOTIDE SEQUENCE [LARGE SCALE GENOMIC DNA]</scope>
    <source>
        <strain evidence="1">AR-01</strain>
    </source>
</reference>